<protein>
    <submittedName>
        <fullName evidence="1">CMP157.5R</fullName>
    </submittedName>
</protein>
<gene>
    <name evidence="1" type="primary">CMP157.5R</name>
</gene>
<evidence type="ECO:0000313" key="1">
    <source>
        <dbReference type="EMBL" id="AAG37656.1"/>
    </source>
</evidence>
<dbReference type="EMBL" id="AY009089">
    <property type="protein sequence ID" value="AAG37656.1"/>
    <property type="molecule type" value="Genomic_DNA"/>
</dbReference>
<reference evidence="1 2" key="1">
    <citation type="journal article" date="2002" name="J. Gen. Virol.">
        <title>The sequence of camelpox virus shows it is most closely related to variola virus, the cause of smallpox.</title>
        <authorList>
            <person name="Gubser C."/>
            <person name="Smith G.L."/>
        </authorList>
    </citation>
    <scope>NUCLEOTIDE SEQUENCE [LARGE SCALE GENOMIC DNA]</scope>
    <source>
        <strain evidence="1">CMS</strain>
    </source>
</reference>
<organismHost>
    <name type="scientific">Camelus</name>
    <dbReference type="NCBI Taxonomy" id="9836"/>
</organismHost>
<accession>Q8QQ23</accession>
<proteinExistence type="predicted"/>
<name>Q8QQ23_CAMPS</name>
<sequence length="89" mass="9890">MSTIHSSVNFTRSSWVIEFIGSIVHGSKLANFAYTVSRLVYTPTVFKLTKQFNRSTEIFNPPSDTDAPYLWISDSHVVCLRGSSSVAST</sequence>
<dbReference type="Proteomes" id="UP000107153">
    <property type="component" value="Segment"/>
</dbReference>
<evidence type="ECO:0000313" key="2">
    <source>
        <dbReference type="Proteomes" id="UP000107153"/>
    </source>
</evidence>
<organism evidence="1 2">
    <name type="scientific">Camelpox virus (strain CMS)</name>
    <dbReference type="NCBI Taxonomy" id="203172"/>
    <lineage>
        <taxon>Viruses</taxon>
        <taxon>Varidnaviria</taxon>
        <taxon>Bamfordvirae</taxon>
        <taxon>Nucleocytoviricota</taxon>
        <taxon>Pokkesviricetes</taxon>
        <taxon>Chitovirales</taxon>
        <taxon>Poxviridae</taxon>
        <taxon>Chordopoxvirinae</taxon>
        <taxon>Orthopoxvirus</taxon>
        <taxon>Orthopoxvirus camelpox</taxon>
        <taxon>Camelpox virus</taxon>
    </lineage>
</organism>